<organism evidence="3 4">
    <name type="scientific">Cyanidioschyzon merolae (strain NIES-3377 / 10D)</name>
    <name type="common">Unicellular red alga</name>
    <dbReference type="NCBI Taxonomy" id="280699"/>
    <lineage>
        <taxon>Eukaryota</taxon>
        <taxon>Rhodophyta</taxon>
        <taxon>Bangiophyceae</taxon>
        <taxon>Cyanidiales</taxon>
        <taxon>Cyanidiaceae</taxon>
        <taxon>Cyanidioschyzon</taxon>
    </lineage>
</organism>
<dbReference type="Gene3D" id="2.40.50.140">
    <property type="entry name" value="Nucleic acid-binding proteins"/>
    <property type="match status" value="1"/>
</dbReference>
<dbReference type="EMBL" id="AP006501">
    <property type="protein sequence ID" value="BAM82737.1"/>
    <property type="molecule type" value="Genomic_DNA"/>
</dbReference>
<dbReference type="OMA" id="FFPIHKD"/>
<dbReference type="SUPFAM" id="SSF75217">
    <property type="entry name" value="alpha/beta knot"/>
    <property type="match status" value="1"/>
</dbReference>
<dbReference type="HOGENOM" id="CLU_017233_4_0_1"/>
<dbReference type="OrthoDB" id="361029at2759"/>
<sequence length="380" mass="41678">MHQETALASNCTKSEQKGRSWTLAVALPGSVLANAQTPALQTYLAGQIARALAIFEVDEVIIFAERVRATIAGTVSSPSSTAFDTHLARLLQYAECPQYLRQALFPHTPELQYVGLLNPLDTPHHPRRHEGTPYREGVVVPAPDTGATSDRSRYVHVGWDAPVAVDTDMPLPVGQRVTVRFEKLERSGHYVAEQGSNRKRKRDSHPSLHMQGCWTWTRAVMVARDEPRERLGLYWGYKVRLAANLVQALSTSGADVKIGTSERGTDLFATLWGSSAERATDSTAAETEIDGASARRASFIPPGGFRKLLVAFGGIHGLEASYGSPDVAKLFDAYVNACPHQGSRTIRTEEALLVVLSAMHPWIRHYGRKSAEQIRASCRA</sequence>
<feature type="region of interest" description="Disordered" evidence="2">
    <location>
        <begin position="128"/>
        <end position="149"/>
    </location>
</feature>
<keyword evidence="4" id="KW-1185">Reference proteome</keyword>
<reference evidence="3 4" key="2">
    <citation type="journal article" date="2007" name="BMC Biol.">
        <title>A 100%-complete sequence reveals unusually simple genomic features in the hot-spring red alga Cyanidioschyzon merolae.</title>
        <authorList>
            <person name="Nozaki H."/>
            <person name="Takano H."/>
            <person name="Misumi O."/>
            <person name="Terasawa K."/>
            <person name="Matsuzaki M."/>
            <person name="Maruyama S."/>
            <person name="Nishida K."/>
            <person name="Yagisawa F."/>
            <person name="Yoshida Y."/>
            <person name="Fujiwara T."/>
            <person name="Takio S."/>
            <person name="Tamura K."/>
            <person name="Chung S.J."/>
            <person name="Nakamura S."/>
            <person name="Kuroiwa H."/>
            <person name="Tanaka K."/>
            <person name="Sato N."/>
            <person name="Kuroiwa T."/>
        </authorList>
    </citation>
    <scope>NUCLEOTIDE SEQUENCE [LARGE SCALE GENOMIC DNA]</scope>
    <source>
        <strain evidence="3 4">10D</strain>
    </source>
</reference>
<reference evidence="3 4" key="1">
    <citation type="journal article" date="2004" name="Nature">
        <title>Genome sequence of the ultrasmall unicellular red alga Cyanidioschyzon merolae 10D.</title>
        <authorList>
            <person name="Matsuzaki M."/>
            <person name="Misumi O."/>
            <person name="Shin-i T."/>
            <person name="Maruyama S."/>
            <person name="Takahara M."/>
            <person name="Miyagishima S."/>
            <person name="Mori T."/>
            <person name="Nishida K."/>
            <person name="Yagisawa F."/>
            <person name="Nishida K."/>
            <person name="Yoshida Y."/>
            <person name="Nishimura Y."/>
            <person name="Nakao S."/>
            <person name="Kobayashi T."/>
            <person name="Momoyama Y."/>
            <person name="Higashiyama T."/>
            <person name="Minoda A."/>
            <person name="Sano M."/>
            <person name="Nomoto H."/>
            <person name="Oishi K."/>
            <person name="Hayashi H."/>
            <person name="Ohta F."/>
            <person name="Nishizaka S."/>
            <person name="Haga S."/>
            <person name="Miura S."/>
            <person name="Morishita T."/>
            <person name="Kabeya Y."/>
            <person name="Terasawa K."/>
            <person name="Suzuki Y."/>
            <person name="Ishii Y."/>
            <person name="Asakawa S."/>
            <person name="Takano H."/>
            <person name="Ohta N."/>
            <person name="Kuroiwa H."/>
            <person name="Tanaka K."/>
            <person name="Shimizu N."/>
            <person name="Sugano S."/>
            <person name="Sato N."/>
            <person name="Nozaki H."/>
            <person name="Ogasawara N."/>
            <person name="Kohara Y."/>
            <person name="Kuroiwa T."/>
        </authorList>
    </citation>
    <scope>NUCLEOTIDE SEQUENCE [LARGE SCALE GENOMIC DNA]</scope>
    <source>
        <strain evidence="3 4">10D</strain>
    </source>
</reference>
<dbReference type="InterPro" id="IPR012340">
    <property type="entry name" value="NA-bd_OB-fold"/>
</dbReference>
<dbReference type="InterPro" id="IPR003750">
    <property type="entry name" value="Put_MeTrfase-C9orf114-like"/>
</dbReference>
<dbReference type="InterPro" id="IPR029026">
    <property type="entry name" value="tRNA_m1G_MTases_N"/>
</dbReference>
<evidence type="ECO:0008006" key="5">
    <source>
        <dbReference type="Google" id="ProtNLM"/>
    </source>
</evidence>
<proteinExistence type="inferred from homology"/>
<dbReference type="GeneID" id="16997526"/>
<evidence type="ECO:0000256" key="2">
    <source>
        <dbReference type="SAM" id="MobiDB-lite"/>
    </source>
</evidence>
<dbReference type="SUPFAM" id="SSF50249">
    <property type="entry name" value="Nucleic acid-binding proteins"/>
    <property type="match status" value="1"/>
</dbReference>
<accession>M1VHD1</accession>
<dbReference type="InterPro" id="IPR029028">
    <property type="entry name" value="Alpha/beta_knot_MTases"/>
</dbReference>
<dbReference type="AlphaFoldDB" id="M1VHD1"/>
<evidence type="ECO:0000313" key="4">
    <source>
        <dbReference type="Proteomes" id="UP000007014"/>
    </source>
</evidence>
<dbReference type="STRING" id="280699.M1VHD1"/>
<dbReference type="Gramene" id="CMS100CT">
    <property type="protein sequence ID" value="CMS100CT"/>
    <property type="gene ID" value="CMS100C"/>
</dbReference>
<evidence type="ECO:0000256" key="1">
    <source>
        <dbReference type="ARBA" id="ARBA00009841"/>
    </source>
</evidence>
<dbReference type="Gene3D" id="3.40.1280.10">
    <property type="match status" value="1"/>
</dbReference>
<dbReference type="PANTHER" id="PTHR12150">
    <property type="entry name" value="CLASS IV SAM-BINDING METHYLTRANSFERASE-RELATED"/>
    <property type="match status" value="1"/>
</dbReference>
<gene>
    <name evidence="3" type="ORF">CYME_CMS100C</name>
</gene>
<name>M1VHD1_CYAM1</name>
<dbReference type="CDD" id="cd18086">
    <property type="entry name" value="HsC9orf114-like"/>
    <property type="match status" value="1"/>
</dbReference>
<dbReference type="eggNOG" id="KOG3925">
    <property type="taxonomic scope" value="Eukaryota"/>
</dbReference>
<protein>
    <recommendedName>
        <fullName evidence="5">RNA methyltransferase</fullName>
    </recommendedName>
</protein>
<dbReference type="KEGG" id="cme:CYME_CMS100C"/>
<evidence type="ECO:0000313" key="3">
    <source>
        <dbReference type="EMBL" id="BAM82737.1"/>
    </source>
</evidence>
<comment type="similarity">
    <text evidence="1">Belongs to the class IV-like SAM-binding methyltransferase superfamily.</text>
</comment>
<dbReference type="RefSeq" id="XP_005538773.1">
    <property type="nucleotide sequence ID" value="XM_005538716.1"/>
</dbReference>
<dbReference type="Proteomes" id="UP000007014">
    <property type="component" value="Chromosome 19"/>
</dbReference>
<dbReference type="Pfam" id="PF02598">
    <property type="entry name" value="Methyltrn_RNA_3"/>
    <property type="match status" value="1"/>
</dbReference>
<dbReference type="PANTHER" id="PTHR12150:SF13">
    <property type="entry name" value="METHYLTRANSFERASE C9ORF114-RELATED"/>
    <property type="match status" value="1"/>
</dbReference>